<keyword evidence="10" id="KW-0198">Cysteine biosynthesis</keyword>
<dbReference type="InterPro" id="IPR005881">
    <property type="entry name" value="Ser_O-AcTrfase"/>
</dbReference>
<reference evidence="13 14" key="1">
    <citation type="submission" date="2019-02" db="EMBL/GenBank/DDBJ databases">
        <title>Draft Genome Sequences of Six Type Strains of the Genus Massilia.</title>
        <authorList>
            <person name="Miess H."/>
            <person name="Frediansyhah A."/>
            <person name="Gross H."/>
        </authorList>
    </citation>
    <scope>NUCLEOTIDE SEQUENCE [LARGE SCALE GENOMIC DNA]</scope>
    <source>
        <strain evidence="13 14">DSM 17473</strain>
    </source>
</reference>
<name>A0A4P6L642_9BURK</name>
<protein>
    <recommendedName>
        <fullName evidence="5">Serine acetyltransferase</fullName>
        <ecNumber evidence="4">2.3.1.30</ecNumber>
    </recommendedName>
</protein>
<dbReference type="KEGG" id="plue:EWM63_02350"/>
<dbReference type="FunFam" id="1.10.3130.10:FF:000003">
    <property type="entry name" value="Serine acetyltransferase"/>
    <property type="match status" value="1"/>
</dbReference>
<organism evidence="13 14">
    <name type="scientific">Pseudoduganella lutea</name>
    <dbReference type="NCBI Taxonomy" id="321985"/>
    <lineage>
        <taxon>Bacteria</taxon>
        <taxon>Pseudomonadati</taxon>
        <taxon>Pseudomonadota</taxon>
        <taxon>Betaproteobacteria</taxon>
        <taxon>Burkholderiales</taxon>
        <taxon>Oxalobacteraceae</taxon>
        <taxon>Telluria group</taxon>
        <taxon>Pseudoduganella</taxon>
    </lineage>
</organism>
<dbReference type="InterPro" id="IPR042122">
    <property type="entry name" value="Ser_AcTrfase_N_sf"/>
</dbReference>
<comment type="similarity">
    <text evidence="3">Belongs to the transferase hexapeptide repeat family.</text>
</comment>
<dbReference type="GO" id="GO:0005737">
    <property type="term" value="C:cytoplasm"/>
    <property type="evidence" value="ECO:0007669"/>
    <property type="project" value="UniProtKB-SubCell"/>
</dbReference>
<dbReference type="EC" id="2.3.1.30" evidence="4"/>
<keyword evidence="7" id="KW-0028">Amino-acid biosynthesis</keyword>
<dbReference type="OrthoDB" id="9801456at2"/>
<evidence type="ECO:0000256" key="9">
    <source>
        <dbReference type="ARBA" id="ARBA00022737"/>
    </source>
</evidence>
<evidence type="ECO:0000256" key="5">
    <source>
        <dbReference type="ARBA" id="ARBA00018522"/>
    </source>
</evidence>
<dbReference type="RefSeq" id="WP_130190134.1">
    <property type="nucleotide sequence ID" value="NZ_CP035913.1"/>
</dbReference>
<dbReference type="PANTHER" id="PTHR42811">
    <property type="entry name" value="SERINE ACETYLTRANSFERASE"/>
    <property type="match status" value="1"/>
</dbReference>
<keyword evidence="14" id="KW-1185">Reference proteome</keyword>
<dbReference type="FunFam" id="2.160.10.10:FF:000007">
    <property type="entry name" value="Serine acetyltransferase"/>
    <property type="match status" value="1"/>
</dbReference>
<dbReference type="Gene3D" id="1.10.3130.10">
    <property type="entry name" value="serine acetyltransferase, domain 1"/>
    <property type="match status" value="1"/>
</dbReference>
<keyword evidence="11 13" id="KW-0012">Acyltransferase</keyword>
<evidence type="ECO:0000256" key="4">
    <source>
        <dbReference type="ARBA" id="ARBA00013266"/>
    </source>
</evidence>
<dbReference type="AlphaFoldDB" id="A0A4P6L642"/>
<dbReference type="Proteomes" id="UP000290637">
    <property type="component" value="Chromosome"/>
</dbReference>
<evidence type="ECO:0000256" key="6">
    <source>
        <dbReference type="ARBA" id="ARBA00022490"/>
    </source>
</evidence>
<comment type="pathway">
    <text evidence="2">Amino-acid biosynthesis; L-cysteine biosynthesis; L-cysteine from L-serine: step 1/2.</text>
</comment>
<dbReference type="SUPFAM" id="SSF51161">
    <property type="entry name" value="Trimeric LpxA-like enzymes"/>
    <property type="match status" value="1"/>
</dbReference>
<evidence type="ECO:0000256" key="8">
    <source>
        <dbReference type="ARBA" id="ARBA00022679"/>
    </source>
</evidence>
<dbReference type="NCBIfam" id="NF041874">
    <property type="entry name" value="EPS_EpsC"/>
    <property type="match status" value="1"/>
</dbReference>
<proteinExistence type="inferred from homology"/>
<dbReference type="InterPro" id="IPR011004">
    <property type="entry name" value="Trimer_LpxA-like_sf"/>
</dbReference>
<dbReference type="GO" id="GO:0009001">
    <property type="term" value="F:serine O-acetyltransferase activity"/>
    <property type="evidence" value="ECO:0007669"/>
    <property type="project" value="UniProtKB-EC"/>
</dbReference>
<evidence type="ECO:0000256" key="7">
    <source>
        <dbReference type="ARBA" id="ARBA00022605"/>
    </source>
</evidence>
<evidence type="ECO:0000256" key="2">
    <source>
        <dbReference type="ARBA" id="ARBA00004876"/>
    </source>
</evidence>
<dbReference type="InterPro" id="IPR045304">
    <property type="entry name" value="LbH_SAT"/>
</dbReference>
<evidence type="ECO:0000256" key="11">
    <source>
        <dbReference type="ARBA" id="ARBA00023315"/>
    </source>
</evidence>
<dbReference type="CDD" id="cd03354">
    <property type="entry name" value="LbH_SAT"/>
    <property type="match status" value="1"/>
</dbReference>
<evidence type="ECO:0000256" key="10">
    <source>
        <dbReference type="ARBA" id="ARBA00023192"/>
    </source>
</evidence>
<dbReference type="GO" id="GO:0006535">
    <property type="term" value="P:cysteine biosynthetic process from serine"/>
    <property type="evidence" value="ECO:0007669"/>
    <property type="project" value="InterPro"/>
</dbReference>
<evidence type="ECO:0000313" key="14">
    <source>
        <dbReference type="Proteomes" id="UP000290637"/>
    </source>
</evidence>
<evidence type="ECO:0000256" key="3">
    <source>
        <dbReference type="ARBA" id="ARBA00007274"/>
    </source>
</evidence>
<dbReference type="NCBIfam" id="TIGR01172">
    <property type="entry name" value="cysE"/>
    <property type="match status" value="1"/>
</dbReference>
<evidence type="ECO:0000313" key="13">
    <source>
        <dbReference type="EMBL" id="QBE67027.1"/>
    </source>
</evidence>
<keyword evidence="9" id="KW-0677">Repeat</keyword>
<accession>A0A4P6L642</accession>
<comment type="subcellular location">
    <subcellularLocation>
        <location evidence="1">Cytoplasm</location>
    </subcellularLocation>
</comment>
<keyword evidence="6" id="KW-0963">Cytoplasm</keyword>
<evidence type="ECO:0000256" key="1">
    <source>
        <dbReference type="ARBA" id="ARBA00004496"/>
    </source>
</evidence>
<dbReference type="InterPro" id="IPR053376">
    <property type="entry name" value="Serine_acetyltransferase"/>
</dbReference>
<evidence type="ECO:0000256" key="12">
    <source>
        <dbReference type="ARBA" id="ARBA00049486"/>
    </source>
</evidence>
<keyword evidence="8 13" id="KW-0808">Transferase</keyword>
<gene>
    <name evidence="13" type="primary">cysE</name>
    <name evidence="13" type="ORF">EWM63_02350</name>
</gene>
<dbReference type="EMBL" id="CP035913">
    <property type="protein sequence ID" value="QBE67027.1"/>
    <property type="molecule type" value="Genomic_DNA"/>
</dbReference>
<sequence>MFRHLRQDIRSIIERDPAARNAWEVLTCYPGLHAIIAHRWAHWCWTHGLKWPGRFISSLARIVTGIEIHPGARIGRRVFIDHGFGVVVGETAEIGDDCTIYQGVTLGGTSLSPGKKRHPTLERGVIVGAGAQVLGSFTVGEYAKVGSNAVLLKPVPPGATAVGNPAHVVQKHDTNAQRPFAAYGVTPNGDDPLSKALHGLINHAAAQERQIERIVALLKENGLPCGDIESVGKSDPAQLNKLVD</sequence>
<comment type="catalytic activity">
    <reaction evidence="12">
        <text>L-serine + acetyl-CoA = O-acetyl-L-serine + CoA</text>
        <dbReference type="Rhea" id="RHEA:24560"/>
        <dbReference type="ChEBI" id="CHEBI:33384"/>
        <dbReference type="ChEBI" id="CHEBI:57287"/>
        <dbReference type="ChEBI" id="CHEBI:57288"/>
        <dbReference type="ChEBI" id="CHEBI:58340"/>
        <dbReference type="EC" id="2.3.1.30"/>
    </reaction>
</comment>
<dbReference type="Gene3D" id="2.160.10.10">
    <property type="entry name" value="Hexapeptide repeat proteins"/>
    <property type="match status" value="1"/>
</dbReference>